<dbReference type="Pfam" id="PF02600">
    <property type="entry name" value="DsbB"/>
    <property type="match status" value="1"/>
</dbReference>
<accession>A0A072R6P8</accession>
<keyword evidence="3 5" id="KW-1133">Transmembrane helix</keyword>
<evidence type="ECO:0000256" key="2">
    <source>
        <dbReference type="ARBA" id="ARBA00022692"/>
    </source>
</evidence>
<dbReference type="HOGENOM" id="CLU_098660_0_0_5"/>
<dbReference type="GO" id="GO:0006457">
    <property type="term" value="P:protein folding"/>
    <property type="evidence" value="ECO:0007669"/>
    <property type="project" value="InterPro"/>
</dbReference>
<dbReference type="InterPro" id="IPR023380">
    <property type="entry name" value="DsbB-like_sf"/>
</dbReference>
<dbReference type="InterPro" id="IPR024199">
    <property type="entry name" value="Uncharacterised_DsbB"/>
</dbReference>
<evidence type="ECO:0008006" key="8">
    <source>
        <dbReference type="Google" id="ProtNLM"/>
    </source>
</evidence>
<evidence type="ECO:0000313" key="6">
    <source>
        <dbReference type="EMBL" id="KEG21425.1"/>
    </source>
</evidence>
<dbReference type="PIRSF" id="PIRSF033913">
    <property type="entry name" value="S-S_format_DsbB"/>
    <property type="match status" value="1"/>
</dbReference>
<sequence>MVPFLSLPSFLHKHLYQTQSNKERCFWALCLTLSLSVTVGLTLGFEYIGGYLPCSLCLIERLPYYSALVFLGTASLWAWFVKTSCWVRFLFLCVGGIMACSLGLAIYHVGIEYQLWPAPTSCGVGATRIITNANHLLHHLNNIQPPSCSQTPGHFLFLSFAGWNAVASLFYMLLSLFAASKGLLSKRKIT</sequence>
<dbReference type="GO" id="GO:0016020">
    <property type="term" value="C:membrane"/>
    <property type="evidence" value="ECO:0007669"/>
    <property type="project" value="UniProtKB-SubCell"/>
</dbReference>
<dbReference type="PATRIC" id="fig|1293911.3.peg.399"/>
<organism evidence="6 7">
    <name type="scientific">Bartonella bacilliformis Ver097</name>
    <dbReference type="NCBI Taxonomy" id="1293911"/>
    <lineage>
        <taxon>Bacteria</taxon>
        <taxon>Pseudomonadati</taxon>
        <taxon>Pseudomonadota</taxon>
        <taxon>Alphaproteobacteria</taxon>
        <taxon>Hyphomicrobiales</taxon>
        <taxon>Bartonellaceae</taxon>
        <taxon>Bartonella</taxon>
    </lineage>
</organism>
<keyword evidence="4 5" id="KW-0472">Membrane</keyword>
<evidence type="ECO:0000256" key="4">
    <source>
        <dbReference type="ARBA" id="ARBA00023136"/>
    </source>
</evidence>
<dbReference type="Gene3D" id="1.20.1550.10">
    <property type="entry name" value="DsbB-like"/>
    <property type="match status" value="1"/>
</dbReference>
<evidence type="ECO:0000256" key="3">
    <source>
        <dbReference type="ARBA" id="ARBA00022989"/>
    </source>
</evidence>
<dbReference type="STRING" id="1293911.H710_00374"/>
<reference evidence="6 7" key="1">
    <citation type="submission" date="2013-04" db="EMBL/GenBank/DDBJ databases">
        <title>The Genome Sequence of Bartonella bacilliformis Ver097.</title>
        <authorList>
            <consortium name="The Broad Institute Genomics Platform"/>
            <consortium name="The Broad Institute Genome Sequencing Center for Infectious Disease"/>
            <person name="Feldgarden M."/>
            <person name="Kirby J."/>
            <person name="Birtles R."/>
            <person name="Dasch G."/>
            <person name="Hendrix L."/>
            <person name="Koehler J."/>
            <person name="Walker B."/>
            <person name="Young S.K."/>
            <person name="Zeng Q."/>
            <person name="Gargeya S."/>
            <person name="Fitzgerald M."/>
            <person name="Haas B."/>
            <person name="Abouelleil A."/>
            <person name="Allen A.W."/>
            <person name="Alvarado L."/>
            <person name="Arachchi H.M."/>
            <person name="Berlin A.M."/>
            <person name="Chapman S.B."/>
            <person name="Gainer-Dewar J."/>
            <person name="Goldberg J."/>
            <person name="Griggs A."/>
            <person name="Gujja S."/>
            <person name="Hansen M."/>
            <person name="Howarth C."/>
            <person name="Imamovic A."/>
            <person name="Ireland A."/>
            <person name="Larimer J."/>
            <person name="McCowan C."/>
            <person name="Murphy C."/>
            <person name="Pearson M."/>
            <person name="Poon T.W."/>
            <person name="Priest M."/>
            <person name="Roberts A."/>
            <person name="Saif S."/>
            <person name="Shea T."/>
            <person name="Sisk P."/>
            <person name="Sykes S."/>
            <person name="Wortman J."/>
            <person name="Nusbaum C."/>
            <person name="Birren B."/>
        </authorList>
    </citation>
    <scope>NUCLEOTIDE SEQUENCE [LARGE SCALE GENOMIC DNA]</scope>
    <source>
        <strain evidence="6 7">Ver097</strain>
    </source>
</reference>
<feature type="transmembrane region" description="Helical" evidence="5">
    <location>
        <begin position="62"/>
        <end position="80"/>
    </location>
</feature>
<evidence type="ECO:0000256" key="5">
    <source>
        <dbReference type="SAM" id="Phobius"/>
    </source>
</evidence>
<dbReference type="SUPFAM" id="SSF158442">
    <property type="entry name" value="DsbB-like"/>
    <property type="match status" value="1"/>
</dbReference>
<keyword evidence="2 5" id="KW-0812">Transmembrane</keyword>
<dbReference type="GO" id="GO:0015035">
    <property type="term" value="F:protein-disulfide reductase activity"/>
    <property type="evidence" value="ECO:0007669"/>
    <property type="project" value="InterPro"/>
</dbReference>
<evidence type="ECO:0000313" key="7">
    <source>
        <dbReference type="Proteomes" id="UP000031740"/>
    </source>
</evidence>
<dbReference type="AlphaFoldDB" id="A0A072R6P8"/>
<feature type="transmembrane region" description="Helical" evidence="5">
    <location>
        <begin position="26"/>
        <end position="50"/>
    </location>
</feature>
<comment type="caution">
    <text evidence="6">The sequence shown here is derived from an EMBL/GenBank/DDBJ whole genome shotgun (WGS) entry which is preliminary data.</text>
</comment>
<dbReference type="EMBL" id="ASIV01000001">
    <property type="protein sequence ID" value="KEG21425.1"/>
    <property type="molecule type" value="Genomic_DNA"/>
</dbReference>
<evidence type="ECO:0000256" key="1">
    <source>
        <dbReference type="ARBA" id="ARBA00004141"/>
    </source>
</evidence>
<gene>
    <name evidence="6" type="ORF">H710_00374</name>
</gene>
<name>A0A072R6P8_BARBA</name>
<protein>
    <recommendedName>
        <fullName evidence="8">Disulfide bond formation protein B</fullName>
    </recommendedName>
</protein>
<comment type="subcellular location">
    <subcellularLocation>
        <location evidence="1">Membrane</location>
        <topology evidence="1">Multi-pass membrane protein</topology>
    </subcellularLocation>
</comment>
<dbReference type="Proteomes" id="UP000031740">
    <property type="component" value="Unassembled WGS sequence"/>
</dbReference>
<feature type="transmembrane region" description="Helical" evidence="5">
    <location>
        <begin position="155"/>
        <end position="179"/>
    </location>
</feature>
<dbReference type="RefSeq" id="WP_041849150.1">
    <property type="nucleotide sequence ID" value="NZ_KL503802.1"/>
</dbReference>
<proteinExistence type="predicted"/>
<dbReference type="InterPro" id="IPR003752">
    <property type="entry name" value="DiS_bond_form_DsbB/BdbC"/>
</dbReference>
<feature type="transmembrane region" description="Helical" evidence="5">
    <location>
        <begin position="87"/>
        <end position="109"/>
    </location>
</feature>